<keyword evidence="3" id="KW-1185">Reference proteome</keyword>
<accession>A0AAV5GCX2</accession>
<protein>
    <recommendedName>
        <fullName evidence="4">Antifreeze glycopeptide AFGP polyprotein</fullName>
    </recommendedName>
</protein>
<proteinExistence type="predicted"/>
<name>A0AAV5GCX2_9BASI</name>
<gene>
    <name evidence="2" type="ORF">Rhopal_000144-T1</name>
</gene>
<dbReference type="AlphaFoldDB" id="A0AAV5GCX2"/>
<sequence length="294" mass="30012">MRSAIALLSVVSLASVAVAQDYGRFPCSLVNGDGTLSPDPNQCLDDALIPPGDPTSGTGFQIDGPTPTGATCARAGQSGAYYCGIAGAPCTVDANCDNGTCEGGVCRGGLTTPCTADAQCSGNLYCTDIEGNVQPGATCGGLGSFCNESPFADPDGTPAENYPVFNQYCASGYCGVDTGVCEEHATEVGADCSFDPDFACTVDEATGAQLTCIGGACAIAPQPTGARARARRAGGALFKRRACPLSHTACSVQGQKGFECIDTNTNIEQCEIWSCVDGFEYDSASESCIRNIRA</sequence>
<feature type="chain" id="PRO_5043865123" description="Antifreeze glycopeptide AFGP polyprotein" evidence="1">
    <location>
        <begin position="20"/>
        <end position="294"/>
    </location>
</feature>
<evidence type="ECO:0000313" key="3">
    <source>
        <dbReference type="Proteomes" id="UP001342314"/>
    </source>
</evidence>
<organism evidence="2 3">
    <name type="scientific">Rhodotorula paludigena</name>
    <dbReference type="NCBI Taxonomy" id="86838"/>
    <lineage>
        <taxon>Eukaryota</taxon>
        <taxon>Fungi</taxon>
        <taxon>Dikarya</taxon>
        <taxon>Basidiomycota</taxon>
        <taxon>Pucciniomycotina</taxon>
        <taxon>Microbotryomycetes</taxon>
        <taxon>Sporidiobolales</taxon>
        <taxon>Sporidiobolaceae</taxon>
        <taxon>Rhodotorula</taxon>
    </lineage>
</organism>
<dbReference type="Proteomes" id="UP001342314">
    <property type="component" value="Unassembled WGS sequence"/>
</dbReference>
<evidence type="ECO:0000313" key="2">
    <source>
        <dbReference type="EMBL" id="GJN87199.1"/>
    </source>
</evidence>
<keyword evidence="1" id="KW-0732">Signal</keyword>
<evidence type="ECO:0000256" key="1">
    <source>
        <dbReference type="SAM" id="SignalP"/>
    </source>
</evidence>
<comment type="caution">
    <text evidence="2">The sequence shown here is derived from an EMBL/GenBank/DDBJ whole genome shotgun (WGS) entry which is preliminary data.</text>
</comment>
<reference evidence="2 3" key="1">
    <citation type="submission" date="2021-12" db="EMBL/GenBank/DDBJ databases">
        <title>High titer production of polyol ester of fatty acids by Rhodotorula paludigena BS15 towards product separation-free biomass refinery.</title>
        <authorList>
            <person name="Mano J."/>
            <person name="Ono H."/>
            <person name="Tanaka T."/>
            <person name="Naito K."/>
            <person name="Sushida H."/>
            <person name="Ike M."/>
            <person name="Tokuyasu K."/>
            <person name="Kitaoka M."/>
        </authorList>
    </citation>
    <scope>NUCLEOTIDE SEQUENCE [LARGE SCALE GENOMIC DNA]</scope>
    <source>
        <strain evidence="2 3">BS15</strain>
    </source>
</reference>
<dbReference type="EMBL" id="BQKY01000001">
    <property type="protein sequence ID" value="GJN87199.1"/>
    <property type="molecule type" value="Genomic_DNA"/>
</dbReference>
<evidence type="ECO:0008006" key="4">
    <source>
        <dbReference type="Google" id="ProtNLM"/>
    </source>
</evidence>
<feature type="signal peptide" evidence="1">
    <location>
        <begin position="1"/>
        <end position="19"/>
    </location>
</feature>